<dbReference type="Pfam" id="PF01960">
    <property type="entry name" value="ArgJ"/>
    <property type="match status" value="1"/>
</dbReference>
<organism evidence="5 6">
    <name type="scientific">Moniliophthora roreri</name>
    <name type="common">Frosty pod rot fungus</name>
    <name type="synonym">Monilia roreri</name>
    <dbReference type="NCBI Taxonomy" id="221103"/>
    <lineage>
        <taxon>Eukaryota</taxon>
        <taxon>Fungi</taxon>
        <taxon>Dikarya</taxon>
        <taxon>Basidiomycota</taxon>
        <taxon>Agaricomycotina</taxon>
        <taxon>Agaricomycetes</taxon>
        <taxon>Agaricomycetidae</taxon>
        <taxon>Agaricales</taxon>
        <taxon>Marasmiineae</taxon>
        <taxon>Marasmiaceae</taxon>
        <taxon>Moniliophthora</taxon>
    </lineage>
</organism>
<dbReference type="InterPro" id="IPR016117">
    <property type="entry name" value="ArgJ-like_dom_sf"/>
</dbReference>
<reference evidence="5 6" key="1">
    <citation type="submission" date="2015-12" db="EMBL/GenBank/DDBJ databases">
        <title>Draft genome sequence of Moniliophthora roreri, the causal agent of frosty pod rot of cacao.</title>
        <authorList>
            <person name="Aime M.C."/>
            <person name="Diaz-Valderrama J.R."/>
            <person name="Kijpornyongpan T."/>
            <person name="Phillips-Mora W."/>
        </authorList>
    </citation>
    <scope>NUCLEOTIDE SEQUENCE [LARGE SCALE GENOMIC DNA]</scope>
    <source>
        <strain evidence="5 6">MCA 2952</strain>
    </source>
</reference>
<keyword evidence="4" id="KW-0511">Multifunctional enzyme</keyword>
<dbReference type="PANTHER" id="PTHR23100:SF0">
    <property type="entry name" value="ARGININE BIOSYNTHESIS BIFUNCTIONAL PROTEIN ARGJ, MITOCHONDRIAL"/>
    <property type="match status" value="1"/>
</dbReference>
<dbReference type="GO" id="GO:0006526">
    <property type="term" value="P:L-arginine biosynthetic process"/>
    <property type="evidence" value="ECO:0007669"/>
    <property type="project" value="UniProtKB-KW"/>
</dbReference>
<gene>
    <name evidence="5" type="ORF">WG66_19759</name>
</gene>
<sequence>MPLYRPRSPQRAFTYAVERDFNSISVDGDMSTNDTILLIAIDATFVDRADSEMAKVGPSSKGRVHRVSAAFVPSDGTPTLPVLVNGELEKVDEGRASEILKLEDFEILAADFGGGDKAETAKYYTCDFSYVGSKPFKVKCVCSSLYGDYRS</sequence>
<name>A0A0W0EU89_MONRR</name>
<proteinExistence type="predicted"/>
<dbReference type="EMBL" id="LATX01002527">
    <property type="protein sequence ID" value="KTB27647.1"/>
    <property type="molecule type" value="Genomic_DNA"/>
</dbReference>
<comment type="caution">
    <text evidence="5">The sequence shown here is derived from an EMBL/GenBank/DDBJ whole genome shotgun (WGS) entry which is preliminary data.</text>
</comment>
<dbReference type="GO" id="GO:0004358">
    <property type="term" value="F:L-glutamate N-acetyltransferase activity, acting on acetyl-L-ornithine as donor"/>
    <property type="evidence" value="ECO:0007669"/>
    <property type="project" value="InterPro"/>
</dbReference>
<dbReference type="Gene3D" id="3.30.2330.10">
    <property type="entry name" value="arginine biosynthesis bifunctional protein suprefamily"/>
    <property type="match status" value="1"/>
</dbReference>
<evidence type="ECO:0000313" key="6">
    <source>
        <dbReference type="Proteomes" id="UP000054988"/>
    </source>
</evidence>
<accession>A0A0W0EU89</accession>
<dbReference type="InterPro" id="IPR002813">
    <property type="entry name" value="Arg_biosynth_ArgJ"/>
</dbReference>
<keyword evidence="2" id="KW-0028">Amino-acid biosynthesis</keyword>
<evidence type="ECO:0000313" key="5">
    <source>
        <dbReference type="EMBL" id="KTB27647.1"/>
    </source>
</evidence>
<protein>
    <submittedName>
        <fullName evidence="5">Putative hypothetical arginine biosynthesis bifunctional protein ARG7</fullName>
    </submittedName>
</protein>
<evidence type="ECO:0000256" key="2">
    <source>
        <dbReference type="ARBA" id="ARBA00022605"/>
    </source>
</evidence>
<dbReference type="GO" id="GO:0006592">
    <property type="term" value="P:ornithine biosynthetic process"/>
    <property type="evidence" value="ECO:0007669"/>
    <property type="project" value="TreeGrafter"/>
</dbReference>
<evidence type="ECO:0000256" key="1">
    <source>
        <dbReference type="ARBA" id="ARBA00022571"/>
    </source>
</evidence>
<dbReference type="AlphaFoldDB" id="A0A0W0EU89"/>
<evidence type="ECO:0000256" key="4">
    <source>
        <dbReference type="ARBA" id="ARBA00023268"/>
    </source>
</evidence>
<evidence type="ECO:0000256" key="3">
    <source>
        <dbReference type="ARBA" id="ARBA00023128"/>
    </source>
</evidence>
<keyword evidence="3" id="KW-0496">Mitochondrion</keyword>
<keyword evidence="1" id="KW-0055">Arginine biosynthesis</keyword>
<dbReference type="GO" id="GO:0005759">
    <property type="term" value="C:mitochondrial matrix"/>
    <property type="evidence" value="ECO:0007669"/>
    <property type="project" value="TreeGrafter"/>
</dbReference>
<dbReference type="SUPFAM" id="SSF56266">
    <property type="entry name" value="DmpA/ArgJ-like"/>
    <property type="match status" value="1"/>
</dbReference>
<dbReference type="PANTHER" id="PTHR23100">
    <property type="entry name" value="ARGININE BIOSYNTHESIS BIFUNCTIONAL PROTEIN ARGJ"/>
    <property type="match status" value="1"/>
</dbReference>
<dbReference type="Proteomes" id="UP000054988">
    <property type="component" value="Unassembled WGS sequence"/>
</dbReference>
<dbReference type="GO" id="GO:0004042">
    <property type="term" value="F:L-glutamate N-acetyltransferase activity"/>
    <property type="evidence" value="ECO:0007669"/>
    <property type="project" value="TreeGrafter"/>
</dbReference>